<reference evidence="3" key="1">
    <citation type="submission" date="2018-01" db="EMBL/GenBank/DDBJ databases">
        <authorList>
            <person name="Kerou L M."/>
        </authorList>
    </citation>
    <scope>NUCLEOTIDE SEQUENCE [LARGE SCALE GENOMIC DNA]</scope>
    <source>
        <strain evidence="3">SCU2</strain>
    </source>
</reference>
<dbReference type="InterPro" id="IPR036291">
    <property type="entry name" value="NAD(P)-bd_dom_sf"/>
</dbReference>
<protein>
    <submittedName>
        <fullName evidence="2">3-oxoacyl-[acyl-carrier-protein] reductase FabG</fullName>
        <ecNumber evidence="2">1.1.1.100</ecNumber>
    </submittedName>
</protein>
<dbReference type="NCBIfam" id="NF005559">
    <property type="entry name" value="PRK07231.1"/>
    <property type="match status" value="1"/>
</dbReference>
<dbReference type="Gene3D" id="3.40.50.720">
    <property type="entry name" value="NAD(P)-binding Rossmann-like Domain"/>
    <property type="match status" value="1"/>
</dbReference>
<dbReference type="EMBL" id="LT981265">
    <property type="protein sequence ID" value="SPC33758.1"/>
    <property type="molecule type" value="Genomic_DNA"/>
</dbReference>
<dbReference type="Pfam" id="PF13561">
    <property type="entry name" value="adh_short_C2"/>
    <property type="match status" value="1"/>
</dbReference>
<comment type="similarity">
    <text evidence="1">Belongs to the short-chain dehydrogenases/reductases (SDR) family.</text>
</comment>
<dbReference type="InterPro" id="IPR002347">
    <property type="entry name" value="SDR_fam"/>
</dbReference>
<evidence type="ECO:0000313" key="3">
    <source>
        <dbReference type="Proteomes" id="UP000236248"/>
    </source>
</evidence>
<dbReference type="AlphaFoldDB" id="A0A2K5AQ20"/>
<keyword evidence="3" id="KW-1185">Reference proteome</keyword>
<dbReference type="Proteomes" id="UP000236248">
    <property type="component" value="Chromosome NCAV"/>
</dbReference>
<dbReference type="FunFam" id="3.40.50.720:FF:000084">
    <property type="entry name" value="Short-chain dehydrogenase reductase"/>
    <property type="match status" value="1"/>
</dbReference>
<dbReference type="CDD" id="cd05233">
    <property type="entry name" value="SDR_c"/>
    <property type="match status" value="1"/>
</dbReference>
<dbReference type="PANTHER" id="PTHR42879">
    <property type="entry name" value="3-OXOACYL-(ACYL-CARRIER-PROTEIN) REDUCTASE"/>
    <property type="match status" value="1"/>
</dbReference>
<name>A0A2K5AQ20_9ARCH</name>
<gene>
    <name evidence="2" type="primary">fabG</name>
    <name evidence="2" type="ORF">NCAV_0565</name>
</gene>
<dbReference type="KEGG" id="ncv:NCAV_0565"/>
<organism evidence="2 3">
    <name type="scientific">Candidatus Nitrosocaldus cavascurensis</name>
    <dbReference type="NCBI Taxonomy" id="2058097"/>
    <lineage>
        <taxon>Archaea</taxon>
        <taxon>Nitrososphaerota</taxon>
        <taxon>Nitrososphaeria</taxon>
        <taxon>Candidatus Nitrosocaldales</taxon>
        <taxon>Candidatus Nitrosocaldaceae</taxon>
        <taxon>Candidatus Nitrosocaldus</taxon>
    </lineage>
</organism>
<dbReference type="PRINTS" id="PR00080">
    <property type="entry name" value="SDRFAMILY"/>
</dbReference>
<dbReference type="SUPFAM" id="SSF51735">
    <property type="entry name" value="NAD(P)-binding Rossmann-fold domains"/>
    <property type="match status" value="1"/>
</dbReference>
<sequence length="248" mass="27187">MILKDKIALVTGASRGIGEATARVFAKNGAKVAMLARDFERLRSVASSIDGDTLPIKADVTDEKDVQAAVNTVLKKYDRIDVLVNNVGYINDPTPFHMMHDEDWDMLININLVSTLRMTRAVLPIMMNQKNGCIINISSVAGIKAYRIPLSVYNTVKAGVIMFTKSIALEYAQYNIRCNCICPGTVRSKFLEPYLEDAEAREELSKLQPLGSIGEPEDVANAILYLASDSARWVTGTMLIIDGGLSIA</sequence>
<dbReference type="PRINTS" id="PR00081">
    <property type="entry name" value="GDHRDH"/>
</dbReference>
<accession>A0A2K5AQ20</accession>
<keyword evidence="2" id="KW-0560">Oxidoreductase</keyword>
<dbReference type="GO" id="GO:0004316">
    <property type="term" value="F:3-oxoacyl-[acyl-carrier-protein] reductase (NADPH) activity"/>
    <property type="evidence" value="ECO:0007669"/>
    <property type="project" value="UniProtKB-EC"/>
</dbReference>
<proteinExistence type="inferred from homology"/>
<dbReference type="EC" id="1.1.1.100" evidence="2"/>
<evidence type="ECO:0000256" key="1">
    <source>
        <dbReference type="ARBA" id="ARBA00006484"/>
    </source>
</evidence>
<dbReference type="PANTHER" id="PTHR42879:SF2">
    <property type="entry name" value="3-OXOACYL-[ACYL-CARRIER-PROTEIN] REDUCTASE FABG"/>
    <property type="match status" value="1"/>
</dbReference>
<evidence type="ECO:0000313" key="2">
    <source>
        <dbReference type="EMBL" id="SPC33758.1"/>
    </source>
</evidence>
<dbReference type="InterPro" id="IPR050259">
    <property type="entry name" value="SDR"/>
</dbReference>